<keyword evidence="2" id="KW-1003">Cell membrane</keyword>
<protein>
    <recommendedName>
        <fullName evidence="2">Biotin transporter</fullName>
    </recommendedName>
</protein>
<dbReference type="PANTHER" id="PTHR34295:SF1">
    <property type="entry name" value="BIOTIN TRANSPORTER BIOY"/>
    <property type="match status" value="1"/>
</dbReference>
<comment type="caution">
    <text evidence="4">The sequence shown here is derived from an EMBL/GenBank/DDBJ whole genome shotgun (WGS) entry which is preliminary data.</text>
</comment>
<evidence type="ECO:0000256" key="2">
    <source>
        <dbReference type="PIRNR" id="PIRNR016661"/>
    </source>
</evidence>
<keyword evidence="5" id="KW-1185">Reference proteome</keyword>
<comment type="similarity">
    <text evidence="1 2">Belongs to the BioY family.</text>
</comment>
<dbReference type="Pfam" id="PF02632">
    <property type="entry name" value="BioY"/>
    <property type="match status" value="1"/>
</dbReference>
<dbReference type="RefSeq" id="WP_380656177.1">
    <property type="nucleotide sequence ID" value="NZ_JBHRVQ010000001.1"/>
</dbReference>
<reference evidence="5" key="1">
    <citation type="journal article" date="2019" name="Int. J. Syst. Evol. Microbiol.">
        <title>The Global Catalogue of Microorganisms (GCM) 10K type strain sequencing project: providing services to taxonomists for standard genome sequencing and annotation.</title>
        <authorList>
            <consortium name="The Broad Institute Genomics Platform"/>
            <consortium name="The Broad Institute Genome Sequencing Center for Infectious Disease"/>
            <person name="Wu L."/>
            <person name="Ma J."/>
        </authorList>
    </citation>
    <scope>NUCLEOTIDE SEQUENCE [LARGE SCALE GENOMIC DNA]</scope>
    <source>
        <strain evidence="5">CCM 7756</strain>
    </source>
</reference>
<proteinExistence type="inferred from homology"/>
<feature type="transmembrane region" description="Helical" evidence="3">
    <location>
        <begin position="55"/>
        <end position="75"/>
    </location>
</feature>
<keyword evidence="3" id="KW-0812">Transmembrane</keyword>
<dbReference type="Proteomes" id="UP001595637">
    <property type="component" value="Unassembled WGS sequence"/>
</dbReference>
<feature type="transmembrane region" description="Helical" evidence="3">
    <location>
        <begin position="147"/>
        <end position="167"/>
    </location>
</feature>
<dbReference type="InterPro" id="IPR003784">
    <property type="entry name" value="BioY"/>
</dbReference>
<dbReference type="PANTHER" id="PTHR34295">
    <property type="entry name" value="BIOTIN TRANSPORTER BIOY"/>
    <property type="match status" value="1"/>
</dbReference>
<sequence length="180" mass="18680">MSTKHLVYVALFAALIAVGAQIRLPIGPVPVTFQVPMALLAGLLLGPRLGALSTIVYLLMGLVGLPVFAGGGGIATVFSPTFGFIVGLIPAAFFAGLGTAYGTQLLGSIGFTLLALISVFLLGFLYFIFIMNIVLGTPMDAAEAFKVAVLPFILKDIVVAVLTSLFARTLHARGLNLASN</sequence>
<dbReference type="EMBL" id="JBHRVQ010000001">
    <property type="protein sequence ID" value="MFC3389281.1"/>
    <property type="molecule type" value="Genomic_DNA"/>
</dbReference>
<keyword evidence="2" id="KW-0813">Transport</keyword>
<evidence type="ECO:0000313" key="5">
    <source>
        <dbReference type="Proteomes" id="UP001595637"/>
    </source>
</evidence>
<keyword evidence="2 3" id="KW-0472">Membrane</keyword>
<accession>A0ABV7N9L4</accession>
<dbReference type="Gene3D" id="1.10.1760.20">
    <property type="match status" value="1"/>
</dbReference>
<evidence type="ECO:0000313" key="4">
    <source>
        <dbReference type="EMBL" id="MFC3389281.1"/>
    </source>
</evidence>
<name>A0ABV7N9L4_9STAP</name>
<dbReference type="PIRSF" id="PIRSF016661">
    <property type="entry name" value="BioY"/>
    <property type="match status" value="1"/>
</dbReference>
<evidence type="ECO:0000256" key="3">
    <source>
        <dbReference type="SAM" id="Phobius"/>
    </source>
</evidence>
<organism evidence="4 5">
    <name type="scientific">Salinicoccus sesuvii</name>
    <dbReference type="NCBI Taxonomy" id="868281"/>
    <lineage>
        <taxon>Bacteria</taxon>
        <taxon>Bacillati</taxon>
        <taxon>Bacillota</taxon>
        <taxon>Bacilli</taxon>
        <taxon>Bacillales</taxon>
        <taxon>Staphylococcaceae</taxon>
        <taxon>Salinicoccus</taxon>
    </lineage>
</organism>
<feature type="transmembrane region" description="Helical" evidence="3">
    <location>
        <begin position="81"/>
        <end position="101"/>
    </location>
</feature>
<gene>
    <name evidence="4" type="ORF">ACFOEO_11890</name>
</gene>
<evidence type="ECO:0000256" key="1">
    <source>
        <dbReference type="ARBA" id="ARBA00010692"/>
    </source>
</evidence>
<comment type="subcellular location">
    <subcellularLocation>
        <location evidence="2">Cell membrane</location>
        <topology evidence="2">Multi-pass membrane protein</topology>
    </subcellularLocation>
</comment>
<keyword evidence="3" id="KW-1133">Transmembrane helix</keyword>
<feature type="transmembrane region" description="Helical" evidence="3">
    <location>
        <begin position="113"/>
        <end position="135"/>
    </location>
</feature>